<feature type="region of interest" description="Disordered" evidence="1">
    <location>
        <begin position="1"/>
        <end position="83"/>
    </location>
</feature>
<evidence type="ECO:0000313" key="2">
    <source>
        <dbReference type="EMBL" id="MCI66833.1"/>
    </source>
</evidence>
<dbReference type="EMBL" id="LXQA010703276">
    <property type="protein sequence ID" value="MCI66833.1"/>
    <property type="molecule type" value="Genomic_DNA"/>
</dbReference>
<comment type="caution">
    <text evidence="2">The sequence shown here is derived from an EMBL/GenBank/DDBJ whole genome shotgun (WGS) entry which is preliminary data.</text>
</comment>
<protein>
    <submittedName>
        <fullName evidence="2">Uncharacterized protein</fullName>
    </submittedName>
</protein>
<sequence>EESQSKSAQECIVNRLRSRKGKTASTTIVTPATTKKVKDPSLKPVKFGLGRTWSKCTSPSEKKKKKKPLKRKSAPSSESDYDV</sequence>
<organism evidence="2 3">
    <name type="scientific">Trifolium medium</name>
    <dbReference type="NCBI Taxonomy" id="97028"/>
    <lineage>
        <taxon>Eukaryota</taxon>
        <taxon>Viridiplantae</taxon>
        <taxon>Streptophyta</taxon>
        <taxon>Embryophyta</taxon>
        <taxon>Tracheophyta</taxon>
        <taxon>Spermatophyta</taxon>
        <taxon>Magnoliopsida</taxon>
        <taxon>eudicotyledons</taxon>
        <taxon>Gunneridae</taxon>
        <taxon>Pentapetalae</taxon>
        <taxon>rosids</taxon>
        <taxon>fabids</taxon>
        <taxon>Fabales</taxon>
        <taxon>Fabaceae</taxon>
        <taxon>Papilionoideae</taxon>
        <taxon>50 kb inversion clade</taxon>
        <taxon>NPAAA clade</taxon>
        <taxon>Hologalegina</taxon>
        <taxon>IRL clade</taxon>
        <taxon>Trifolieae</taxon>
        <taxon>Trifolium</taxon>
    </lineage>
</organism>
<keyword evidence="3" id="KW-1185">Reference proteome</keyword>
<proteinExistence type="predicted"/>
<dbReference type="Proteomes" id="UP000265520">
    <property type="component" value="Unassembled WGS sequence"/>
</dbReference>
<dbReference type="AlphaFoldDB" id="A0A392U067"/>
<feature type="compositionally biased region" description="Basic residues" evidence="1">
    <location>
        <begin position="62"/>
        <end position="73"/>
    </location>
</feature>
<feature type="non-terminal residue" evidence="2">
    <location>
        <position position="83"/>
    </location>
</feature>
<feature type="compositionally biased region" description="Low complexity" evidence="1">
    <location>
        <begin position="23"/>
        <end position="34"/>
    </location>
</feature>
<feature type="non-terminal residue" evidence="2">
    <location>
        <position position="1"/>
    </location>
</feature>
<evidence type="ECO:0000256" key="1">
    <source>
        <dbReference type="SAM" id="MobiDB-lite"/>
    </source>
</evidence>
<accession>A0A392U067</accession>
<evidence type="ECO:0000313" key="3">
    <source>
        <dbReference type="Proteomes" id="UP000265520"/>
    </source>
</evidence>
<name>A0A392U067_9FABA</name>
<reference evidence="2 3" key="1">
    <citation type="journal article" date="2018" name="Front. Plant Sci.">
        <title>Red Clover (Trifolium pratense) and Zigzag Clover (T. medium) - A Picture of Genomic Similarities and Differences.</title>
        <authorList>
            <person name="Dluhosova J."/>
            <person name="Istvanek J."/>
            <person name="Nedelnik J."/>
            <person name="Repkova J."/>
        </authorList>
    </citation>
    <scope>NUCLEOTIDE SEQUENCE [LARGE SCALE GENOMIC DNA]</scope>
    <source>
        <strain evidence="3">cv. 10/8</strain>
        <tissue evidence="2">Leaf</tissue>
    </source>
</reference>